<evidence type="ECO:0000313" key="9">
    <source>
        <dbReference type="EMBL" id="KAE9362365.1"/>
    </source>
</evidence>
<dbReference type="EMBL" id="QXGA01000003">
    <property type="protein sequence ID" value="KAE9155957.1"/>
    <property type="molecule type" value="Genomic_DNA"/>
</dbReference>
<dbReference type="Proteomes" id="UP000486351">
    <property type="component" value="Unassembled WGS sequence"/>
</dbReference>
<dbReference type="Proteomes" id="UP000460718">
    <property type="component" value="Unassembled WGS sequence"/>
</dbReference>
<keyword evidence="1" id="KW-0732">Signal</keyword>
<keyword evidence="11" id="KW-1185">Reference proteome</keyword>
<reference evidence="10 11" key="1">
    <citation type="submission" date="2018-08" db="EMBL/GenBank/DDBJ databases">
        <title>Genomic investigation of the strawberry pathogen Phytophthora fragariae indicates pathogenicity is determined by transcriptional variation in three key races.</title>
        <authorList>
            <person name="Adams T.M."/>
            <person name="Armitage A.D."/>
            <person name="Sobczyk M.K."/>
            <person name="Bates H.J."/>
            <person name="Dunwell J.M."/>
            <person name="Nellist C.F."/>
            <person name="Harrison R.J."/>
        </authorList>
    </citation>
    <scope>NUCLEOTIDE SEQUENCE [LARGE SCALE GENOMIC DNA]</scope>
    <source>
        <strain evidence="8 12">A4</strain>
        <strain evidence="7 13">BC-1</strain>
        <strain evidence="6 11">NOV-27</strain>
        <strain evidence="5 14">NOV-5</strain>
        <strain evidence="4 15">NOV-71</strain>
        <strain evidence="9 17">NOV-77</strain>
        <strain evidence="2 10">NOV-9</strain>
        <strain evidence="3 16">SCRP245</strain>
    </source>
</reference>
<dbReference type="Proteomes" id="UP000429523">
    <property type="component" value="Unassembled WGS sequence"/>
</dbReference>
<comment type="caution">
    <text evidence="8">The sequence shown here is derived from an EMBL/GenBank/DDBJ whole genome shotgun (WGS) entry which is preliminary data.</text>
</comment>
<evidence type="ECO:0000313" key="15">
    <source>
        <dbReference type="Proteomes" id="UP000441208"/>
    </source>
</evidence>
<proteinExistence type="predicted"/>
<dbReference type="Proteomes" id="UP000437068">
    <property type="component" value="Unassembled WGS sequence"/>
</dbReference>
<name>A0A6A4F8Q4_9STRA</name>
<dbReference type="EMBL" id="QXGB01000004">
    <property type="protein sequence ID" value="KAE9238434.1"/>
    <property type="molecule type" value="Genomic_DNA"/>
</dbReference>
<dbReference type="Proteomes" id="UP000440367">
    <property type="component" value="Unassembled WGS sequence"/>
</dbReference>
<feature type="signal peptide" evidence="1">
    <location>
        <begin position="1"/>
        <end position="18"/>
    </location>
</feature>
<evidence type="ECO:0000313" key="13">
    <source>
        <dbReference type="Proteomes" id="UP000440367"/>
    </source>
</evidence>
<evidence type="ECO:0000313" key="16">
    <source>
        <dbReference type="Proteomes" id="UP000460718"/>
    </source>
</evidence>
<evidence type="ECO:0000313" key="2">
    <source>
        <dbReference type="EMBL" id="KAE8950050.1"/>
    </source>
</evidence>
<evidence type="ECO:0000313" key="7">
    <source>
        <dbReference type="EMBL" id="KAE9258175.1"/>
    </source>
</evidence>
<accession>A0A6A4F8Q4</accession>
<dbReference type="EMBL" id="QXFZ01000007">
    <property type="protein sequence ID" value="KAE9141079.1"/>
    <property type="molecule type" value="Genomic_DNA"/>
</dbReference>
<evidence type="ECO:0000313" key="11">
    <source>
        <dbReference type="Proteomes" id="UP000433483"/>
    </source>
</evidence>
<gene>
    <name evidence="8" type="ORF">PF001_g271</name>
    <name evidence="7" type="ORF">PF002_g337</name>
    <name evidence="6" type="ORF">PF005_g246</name>
    <name evidence="5" type="ORF">PF006_g140</name>
    <name evidence="4" type="ORF">PF007_g374</name>
    <name evidence="9" type="ORF">PF008_g172</name>
    <name evidence="2" type="ORF">PF009_g413</name>
    <name evidence="3" type="ORF">PF011_g187</name>
</gene>
<dbReference type="EMBL" id="QXGE01000005">
    <property type="protein sequence ID" value="KAE9330608.1"/>
    <property type="molecule type" value="Genomic_DNA"/>
</dbReference>
<evidence type="ECO:0000313" key="8">
    <source>
        <dbReference type="EMBL" id="KAE9330608.1"/>
    </source>
</evidence>
<evidence type="ECO:0000256" key="1">
    <source>
        <dbReference type="SAM" id="SignalP"/>
    </source>
</evidence>
<evidence type="ECO:0000313" key="6">
    <source>
        <dbReference type="EMBL" id="KAE9238434.1"/>
    </source>
</evidence>
<evidence type="ECO:0000313" key="14">
    <source>
        <dbReference type="Proteomes" id="UP000440732"/>
    </source>
</evidence>
<evidence type="ECO:0000313" key="3">
    <source>
        <dbReference type="EMBL" id="KAE9031267.1"/>
    </source>
</evidence>
<dbReference type="EMBL" id="QXFW01000004">
    <property type="protein sequence ID" value="KAE9031267.1"/>
    <property type="molecule type" value="Genomic_DNA"/>
</dbReference>
<dbReference type="Proteomes" id="UP000440732">
    <property type="component" value="Unassembled WGS sequence"/>
</dbReference>
<dbReference type="EMBL" id="QXGF01000008">
    <property type="protein sequence ID" value="KAE8950050.1"/>
    <property type="molecule type" value="Genomic_DNA"/>
</dbReference>
<dbReference type="AlphaFoldDB" id="A0A6A4F8Q4"/>
<dbReference type="Proteomes" id="UP000441208">
    <property type="component" value="Unassembled WGS sequence"/>
</dbReference>
<evidence type="ECO:0008006" key="18">
    <source>
        <dbReference type="Google" id="ProtNLM"/>
    </source>
</evidence>
<evidence type="ECO:0000313" key="10">
    <source>
        <dbReference type="Proteomes" id="UP000429523"/>
    </source>
</evidence>
<protein>
    <recommendedName>
        <fullName evidence="18">Secreted protein</fullName>
    </recommendedName>
</protein>
<feature type="chain" id="PRO_5036167637" description="Secreted protein" evidence="1">
    <location>
        <begin position="19"/>
        <end position="91"/>
    </location>
</feature>
<dbReference type="EMBL" id="QXFY01000003">
    <property type="protein sequence ID" value="KAE9362365.1"/>
    <property type="molecule type" value="Genomic_DNA"/>
</dbReference>
<evidence type="ECO:0000313" key="5">
    <source>
        <dbReference type="EMBL" id="KAE9155957.1"/>
    </source>
</evidence>
<dbReference type="EMBL" id="QXGD01000006">
    <property type="protein sequence ID" value="KAE9258175.1"/>
    <property type="molecule type" value="Genomic_DNA"/>
</dbReference>
<organism evidence="8 12">
    <name type="scientific">Phytophthora fragariae</name>
    <dbReference type="NCBI Taxonomy" id="53985"/>
    <lineage>
        <taxon>Eukaryota</taxon>
        <taxon>Sar</taxon>
        <taxon>Stramenopiles</taxon>
        <taxon>Oomycota</taxon>
        <taxon>Peronosporomycetes</taxon>
        <taxon>Peronosporales</taxon>
        <taxon>Peronosporaceae</taxon>
        <taxon>Phytophthora</taxon>
    </lineage>
</organism>
<dbReference type="Proteomes" id="UP000433483">
    <property type="component" value="Unassembled WGS sequence"/>
</dbReference>
<evidence type="ECO:0000313" key="12">
    <source>
        <dbReference type="Proteomes" id="UP000437068"/>
    </source>
</evidence>
<evidence type="ECO:0000313" key="17">
    <source>
        <dbReference type="Proteomes" id="UP000486351"/>
    </source>
</evidence>
<evidence type="ECO:0000313" key="4">
    <source>
        <dbReference type="EMBL" id="KAE9141079.1"/>
    </source>
</evidence>
<sequence length="91" mass="10216">MFLFAFVTFCFSPHHIHEQQQQQCSCGYGSFKGSSCAASAFPFRSSIKNRLMRKPHFKVQTAGKAGSTRYRGGECKTCCYGRQELKVASFS</sequence>